<keyword evidence="2" id="KW-0472">Membrane</keyword>
<organism evidence="4 5">
    <name type="scientific">Fonsecaea multimorphosa CBS 102226</name>
    <dbReference type="NCBI Taxonomy" id="1442371"/>
    <lineage>
        <taxon>Eukaryota</taxon>
        <taxon>Fungi</taxon>
        <taxon>Dikarya</taxon>
        <taxon>Ascomycota</taxon>
        <taxon>Pezizomycotina</taxon>
        <taxon>Eurotiomycetes</taxon>
        <taxon>Chaetothyriomycetidae</taxon>
        <taxon>Chaetothyriales</taxon>
        <taxon>Herpotrichiellaceae</taxon>
        <taxon>Fonsecaea</taxon>
    </lineage>
</organism>
<proteinExistence type="predicted"/>
<keyword evidence="2" id="KW-1133">Transmembrane helix</keyword>
<dbReference type="Pfam" id="PF00646">
    <property type="entry name" value="F-box"/>
    <property type="match status" value="1"/>
</dbReference>
<gene>
    <name evidence="4" type="ORF">Z520_04281</name>
</gene>
<name>A0A0D2IRJ8_9EURO</name>
<evidence type="ECO:0000313" key="4">
    <source>
        <dbReference type="EMBL" id="KIX99646.1"/>
    </source>
</evidence>
<feature type="transmembrane region" description="Helical" evidence="2">
    <location>
        <begin position="182"/>
        <end position="201"/>
    </location>
</feature>
<dbReference type="GeneID" id="27710027"/>
<sequence>MASSQMTAEKCSHSEALSSSYHPRQGFQSRLSSLPPELHHIIADHLPYPDLLSLKLTNTYFAALVAPKLTVKSRISWVQGRYAQHLPVPTSSQLSFKSDALFVANAEVKTILRRRRQHLECADHERGRAFVFSSMFANLDLQVREGAAAHHPWTKVCLVTGNTICPRIQELEAKMQRYKNSMVGKLAVPVLRALAWLAGWLSDSLNQPWVMAGRLRPSGLLLGNILAMSKIVLIVVVICAFCYCNDISSLADSPYGIGAVR</sequence>
<protein>
    <recommendedName>
        <fullName evidence="3">F-box domain-containing protein</fullName>
    </recommendedName>
</protein>
<feature type="domain" description="F-box" evidence="3">
    <location>
        <begin position="28"/>
        <end position="74"/>
    </location>
</feature>
<reference evidence="4 5" key="1">
    <citation type="submission" date="2015-01" db="EMBL/GenBank/DDBJ databases">
        <title>The Genome Sequence of Fonsecaea multimorphosa CBS 102226.</title>
        <authorList>
            <consortium name="The Broad Institute Genomics Platform"/>
            <person name="Cuomo C."/>
            <person name="de Hoog S."/>
            <person name="Gorbushina A."/>
            <person name="Stielow B."/>
            <person name="Teixiera M."/>
            <person name="Abouelleil A."/>
            <person name="Chapman S.B."/>
            <person name="Priest M."/>
            <person name="Young S.K."/>
            <person name="Wortman J."/>
            <person name="Nusbaum C."/>
            <person name="Birren B."/>
        </authorList>
    </citation>
    <scope>NUCLEOTIDE SEQUENCE [LARGE SCALE GENOMIC DNA]</scope>
    <source>
        <strain evidence="4 5">CBS 102226</strain>
    </source>
</reference>
<feature type="transmembrane region" description="Helical" evidence="2">
    <location>
        <begin position="221"/>
        <end position="244"/>
    </location>
</feature>
<dbReference type="RefSeq" id="XP_016633769.1">
    <property type="nucleotide sequence ID" value="XM_016774789.1"/>
</dbReference>
<keyword evidence="2" id="KW-0812">Transmembrane</keyword>
<dbReference type="VEuPathDB" id="FungiDB:Z520_04281"/>
<accession>A0A0D2IRJ8</accession>
<dbReference type="EMBL" id="KN848068">
    <property type="protein sequence ID" value="KIX99646.1"/>
    <property type="molecule type" value="Genomic_DNA"/>
</dbReference>
<keyword evidence="5" id="KW-1185">Reference proteome</keyword>
<dbReference type="Proteomes" id="UP000053411">
    <property type="component" value="Unassembled WGS sequence"/>
</dbReference>
<evidence type="ECO:0000256" key="2">
    <source>
        <dbReference type="SAM" id="Phobius"/>
    </source>
</evidence>
<dbReference type="AlphaFoldDB" id="A0A0D2IRJ8"/>
<dbReference type="PROSITE" id="PS50181">
    <property type="entry name" value="FBOX"/>
    <property type="match status" value="1"/>
</dbReference>
<dbReference type="InterPro" id="IPR036047">
    <property type="entry name" value="F-box-like_dom_sf"/>
</dbReference>
<evidence type="ECO:0000259" key="3">
    <source>
        <dbReference type="PROSITE" id="PS50181"/>
    </source>
</evidence>
<feature type="region of interest" description="Disordered" evidence="1">
    <location>
        <begin position="1"/>
        <end position="22"/>
    </location>
</feature>
<dbReference type="OrthoDB" id="5281164at2759"/>
<evidence type="ECO:0000313" key="5">
    <source>
        <dbReference type="Proteomes" id="UP000053411"/>
    </source>
</evidence>
<evidence type="ECO:0000256" key="1">
    <source>
        <dbReference type="SAM" id="MobiDB-lite"/>
    </source>
</evidence>
<dbReference type="SUPFAM" id="SSF81383">
    <property type="entry name" value="F-box domain"/>
    <property type="match status" value="1"/>
</dbReference>
<dbReference type="InterPro" id="IPR001810">
    <property type="entry name" value="F-box_dom"/>
</dbReference>
<dbReference type="STRING" id="1442371.A0A0D2IRJ8"/>